<evidence type="ECO:0000313" key="4">
    <source>
        <dbReference type="Proteomes" id="UP000299102"/>
    </source>
</evidence>
<dbReference type="GO" id="GO:0016020">
    <property type="term" value="C:membrane"/>
    <property type="evidence" value="ECO:0007669"/>
    <property type="project" value="TreeGrafter"/>
</dbReference>
<dbReference type="Pfam" id="PF21534">
    <property type="entry name" value="Rost"/>
    <property type="match status" value="1"/>
</dbReference>
<dbReference type="AlphaFoldDB" id="A0A4C1ZGR2"/>
<protein>
    <submittedName>
        <fullName evidence="3">Protein rolling stone</fullName>
    </submittedName>
</protein>
<sequence length="188" mass="20608">MPLRPIGSASTRTRPDLAPFASRTSDWRTSEAASRLVVRQRPLDDLVSSSALEAVEYAPNPVLDVAVHAINSVLMLVELAVAAHPSRLAHFYHPLAFGLVYLLFGVIYYLAGGLDPSGNPYIYPVIDWTKPGQTTLVVLATALFLLFLHVLVVALAAGRDALARRRRREDLARRPGEDTRLRSENAAV</sequence>
<dbReference type="PANTHER" id="PTHR12242:SF49">
    <property type="entry name" value="HEADBUTT, ISOFORM E"/>
    <property type="match status" value="1"/>
</dbReference>
<dbReference type="PANTHER" id="PTHR12242">
    <property type="entry name" value="OS02G0130600 PROTEIN-RELATED"/>
    <property type="match status" value="1"/>
</dbReference>
<dbReference type="Proteomes" id="UP000299102">
    <property type="component" value="Unassembled WGS sequence"/>
</dbReference>
<evidence type="ECO:0000256" key="1">
    <source>
        <dbReference type="SAM" id="MobiDB-lite"/>
    </source>
</evidence>
<dbReference type="EMBL" id="BGZK01001901">
    <property type="protein sequence ID" value="GBP88031.1"/>
    <property type="molecule type" value="Genomic_DNA"/>
</dbReference>
<dbReference type="STRING" id="151549.A0A4C1ZGR2"/>
<comment type="caution">
    <text evidence="3">The sequence shown here is derived from an EMBL/GenBank/DDBJ whole genome shotgun (WGS) entry which is preliminary data.</text>
</comment>
<feature type="transmembrane region" description="Helical" evidence="2">
    <location>
        <begin position="95"/>
        <end position="114"/>
    </location>
</feature>
<keyword evidence="2" id="KW-1133">Transmembrane helix</keyword>
<feature type="transmembrane region" description="Helical" evidence="2">
    <location>
        <begin position="134"/>
        <end position="158"/>
    </location>
</feature>
<keyword evidence="4" id="KW-1185">Reference proteome</keyword>
<reference evidence="3 4" key="1">
    <citation type="journal article" date="2019" name="Commun. Biol.">
        <title>The bagworm genome reveals a unique fibroin gene that provides high tensile strength.</title>
        <authorList>
            <person name="Kono N."/>
            <person name="Nakamura H."/>
            <person name="Ohtoshi R."/>
            <person name="Tomita M."/>
            <person name="Numata K."/>
            <person name="Arakawa K."/>
        </authorList>
    </citation>
    <scope>NUCLEOTIDE SEQUENCE [LARGE SCALE GENOMIC DNA]</scope>
</reference>
<evidence type="ECO:0000256" key="2">
    <source>
        <dbReference type="SAM" id="Phobius"/>
    </source>
</evidence>
<name>A0A4C1ZGR2_EUMVA</name>
<dbReference type="InterPro" id="IPR049352">
    <property type="entry name" value="Rost"/>
</dbReference>
<accession>A0A4C1ZGR2</accession>
<evidence type="ECO:0000313" key="3">
    <source>
        <dbReference type="EMBL" id="GBP88031.1"/>
    </source>
</evidence>
<keyword evidence="2" id="KW-0472">Membrane</keyword>
<gene>
    <name evidence="3" type="primary">rost</name>
    <name evidence="3" type="ORF">EVAR_61866_1</name>
</gene>
<proteinExistence type="predicted"/>
<dbReference type="OrthoDB" id="419711at2759"/>
<keyword evidence="2" id="KW-0812">Transmembrane</keyword>
<feature type="region of interest" description="Disordered" evidence="1">
    <location>
        <begin position="1"/>
        <end position="20"/>
    </location>
</feature>
<organism evidence="3 4">
    <name type="scientific">Eumeta variegata</name>
    <name type="common">Bagworm moth</name>
    <name type="synonym">Eumeta japonica</name>
    <dbReference type="NCBI Taxonomy" id="151549"/>
    <lineage>
        <taxon>Eukaryota</taxon>
        <taxon>Metazoa</taxon>
        <taxon>Ecdysozoa</taxon>
        <taxon>Arthropoda</taxon>
        <taxon>Hexapoda</taxon>
        <taxon>Insecta</taxon>
        <taxon>Pterygota</taxon>
        <taxon>Neoptera</taxon>
        <taxon>Endopterygota</taxon>
        <taxon>Lepidoptera</taxon>
        <taxon>Glossata</taxon>
        <taxon>Ditrysia</taxon>
        <taxon>Tineoidea</taxon>
        <taxon>Psychidae</taxon>
        <taxon>Oiketicinae</taxon>
        <taxon>Eumeta</taxon>
    </lineage>
</organism>